<dbReference type="OrthoDB" id="3255213at2759"/>
<keyword evidence="3" id="KW-1185">Reference proteome</keyword>
<gene>
    <name evidence="2" type="ORF">O181_063488</name>
</gene>
<evidence type="ECO:0000313" key="3">
    <source>
        <dbReference type="Proteomes" id="UP000765509"/>
    </source>
</evidence>
<feature type="region of interest" description="Disordered" evidence="1">
    <location>
        <begin position="129"/>
        <end position="151"/>
    </location>
</feature>
<dbReference type="Proteomes" id="UP000765509">
    <property type="component" value="Unassembled WGS sequence"/>
</dbReference>
<proteinExistence type="predicted"/>
<protein>
    <recommendedName>
        <fullName evidence="4">Retrotransposon gag domain-containing protein</fullName>
    </recommendedName>
</protein>
<organism evidence="2 3">
    <name type="scientific">Austropuccinia psidii MF-1</name>
    <dbReference type="NCBI Taxonomy" id="1389203"/>
    <lineage>
        <taxon>Eukaryota</taxon>
        <taxon>Fungi</taxon>
        <taxon>Dikarya</taxon>
        <taxon>Basidiomycota</taxon>
        <taxon>Pucciniomycotina</taxon>
        <taxon>Pucciniomycetes</taxon>
        <taxon>Pucciniales</taxon>
        <taxon>Sphaerophragmiaceae</taxon>
        <taxon>Austropuccinia</taxon>
    </lineage>
</organism>
<evidence type="ECO:0000256" key="1">
    <source>
        <dbReference type="SAM" id="MobiDB-lite"/>
    </source>
</evidence>
<name>A0A9Q3ELF5_9BASI</name>
<accession>A0A9Q3ELF5</accession>
<reference evidence="2" key="1">
    <citation type="submission" date="2021-03" db="EMBL/GenBank/DDBJ databases">
        <title>Draft genome sequence of rust myrtle Austropuccinia psidii MF-1, a brazilian biotype.</title>
        <authorList>
            <person name="Quecine M.C."/>
            <person name="Pachon D.M.R."/>
            <person name="Bonatelli M.L."/>
            <person name="Correr F.H."/>
            <person name="Franceschini L.M."/>
            <person name="Leite T.F."/>
            <person name="Margarido G.R.A."/>
            <person name="Almeida C.A."/>
            <person name="Ferrarezi J.A."/>
            <person name="Labate C.A."/>
        </authorList>
    </citation>
    <scope>NUCLEOTIDE SEQUENCE</scope>
    <source>
        <strain evidence="2">MF-1</strain>
    </source>
</reference>
<dbReference type="EMBL" id="AVOT02030563">
    <property type="protein sequence ID" value="MBW0523773.1"/>
    <property type="molecule type" value="Genomic_DNA"/>
</dbReference>
<sequence length="354" mass="39569">MPVQHSPPAKNTRSQRHQDVLTSTERAPLDCTPSVHQLSANLERGPPMEGEVPSRRGGISQGPRSRSGAAEAEEGEESEETKVEVALAGAPEASEGPNLAPSNQPLVSQAEPNFLKMMEQMTQLMGKLTQEVSPRDTSKAPEFKTPSMNAPDSFDGTKAYRLKGFIQSYPSYLLKHWKLFETQLFTLFGDPNEVRKAEQELENLRMKEGGNVSFLQELMEITLELDTSNDFSTSFNRVDLVGELKTPPLPPSVHIPSIIPSHLLLPSIDEVFKEIKDVGEDVAIFSLNLFQGYMDLPPLSFHASLEEQWDEEEEPEEIETVLKVVPPAYHPYLDVFYNMKAKKLPPNHACDHHI</sequence>
<evidence type="ECO:0000313" key="2">
    <source>
        <dbReference type="EMBL" id="MBW0523773.1"/>
    </source>
</evidence>
<feature type="region of interest" description="Disordered" evidence="1">
    <location>
        <begin position="1"/>
        <end position="85"/>
    </location>
</feature>
<comment type="caution">
    <text evidence="2">The sequence shown here is derived from an EMBL/GenBank/DDBJ whole genome shotgun (WGS) entry which is preliminary data.</text>
</comment>
<dbReference type="AlphaFoldDB" id="A0A9Q3ELF5"/>
<feature type="compositionally biased region" description="Basic and acidic residues" evidence="1">
    <location>
        <begin position="133"/>
        <end position="142"/>
    </location>
</feature>
<evidence type="ECO:0008006" key="4">
    <source>
        <dbReference type="Google" id="ProtNLM"/>
    </source>
</evidence>